<dbReference type="CDD" id="cd16936">
    <property type="entry name" value="HATPase_RsbW-like"/>
    <property type="match status" value="1"/>
</dbReference>
<evidence type="ECO:0000313" key="6">
    <source>
        <dbReference type="Proteomes" id="UP000577956"/>
    </source>
</evidence>
<accession>A0A7Y9JX92</accession>
<dbReference type="GO" id="GO:0004674">
    <property type="term" value="F:protein serine/threonine kinase activity"/>
    <property type="evidence" value="ECO:0007669"/>
    <property type="project" value="UniProtKB-KW"/>
</dbReference>
<dbReference type="AlphaFoldDB" id="A0A7Y9JX92"/>
<keyword evidence="1" id="KW-0418">Kinase</keyword>
<evidence type="ECO:0000313" key="4">
    <source>
        <dbReference type="EMBL" id="GIG32646.1"/>
    </source>
</evidence>
<dbReference type="RefSeq" id="WP_203793477.1">
    <property type="nucleotide sequence ID" value="NZ_BAABFI010000001.1"/>
</dbReference>
<comment type="caution">
    <text evidence="5">The sequence shown here is derived from an EMBL/GenBank/DDBJ whole genome shotgun (WGS) entry which is preliminary data.</text>
</comment>
<protein>
    <submittedName>
        <fullName evidence="5">Anti-sigma regulatory factor (Ser/Thr protein kinase)</fullName>
    </submittedName>
</protein>
<feature type="domain" description="Histidine kinase/HSP90-like ATPase" evidence="3">
    <location>
        <begin position="80"/>
        <end position="193"/>
    </location>
</feature>
<evidence type="ECO:0000259" key="3">
    <source>
        <dbReference type="Pfam" id="PF13581"/>
    </source>
</evidence>
<dbReference type="Pfam" id="PF13581">
    <property type="entry name" value="HATPase_c_2"/>
    <property type="match status" value="1"/>
</dbReference>
<dbReference type="EMBL" id="JACCBK010000001">
    <property type="protein sequence ID" value="NYD86463.1"/>
    <property type="molecule type" value="Genomic_DNA"/>
</dbReference>
<dbReference type="InterPro" id="IPR036890">
    <property type="entry name" value="HATPase_C_sf"/>
</dbReference>
<dbReference type="InterPro" id="IPR003594">
    <property type="entry name" value="HATPase_dom"/>
</dbReference>
<keyword evidence="1" id="KW-0808">Transferase</keyword>
<evidence type="ECO:0000256" key="1">
    <source>
        <dbReference type="ARBA" id="ARBA00022527"/>
    </source>
</evidence>
<proteinExistence type="predicted"/>
<feature type="compositionally biased region" description="Pro residues" evidence="2">
    <location>
        <begin position="43"/>
        <end position="52"/>
    </location>
</feature>
<keyword evidence="1" id="KW-0723">Serine/threonine-protein kinase</keyword>
<evidence type="ECO:0000256" key="2">
    <source>
        <dbReference type="SAM" id="MobiDB-lite"/>
    </source>
</evidence>
<dbReference type="SUPFAM" id="SSF55874">
    <property type="entry name" value="ATPase domain of HSP90 chaperone/DNA topoisomerase II/histidine kinase"/>
    <property type="match status" value="1"/>
</dbReference>
<keyword evidence="7" id="KW-1185">Reference proteome</keyword>
<reference evidence="5 6" key="1">
    <citation type="submission" date="2020-07" db="EMBL/GenBank/DDBJ databases">
        <title>Sequencing the genomes of 1000 actinobacteria strains.</title>
        <authorList>
            <person name="Klenk H.-P."/>
        </authorList>
    </citation>
    <scope>NUCLEOTIDE SEQUENCE [LARGE SCALE GENOMIC DNA]</scope>
    <source>
        <strain evidence="5 6">DSM 24482</strain>
    </source>
</reference>
<dbReference type="PANTHER" id="PTHR35526">
    <property type="entry name" value="ANTI-SIGMA-F FACTOR RSBW-RELATED"/>
    <property type="match status" value="1"/>
</dbReference>
<evidence type="ECO:0000313" key="7">
    <source>
        <dbReference type="Proteomes" id="UP000618382"/>
    </source>
</evidence>
<dbReference type="EMBL" id="BONN01000004">
    <property type="protein sequence ID" value="GIG32646.1"/>
    <property type="molecule type" value="Genomic_DNA"/>
</dbReference>
<name>A0A7Y9JX92_9CELL</name>
<dbReference type="Proteomes" id="UP000577956">
    <property type="component" value="Unassembled WGS sequence"/>
</dbReference>
<dbReference type="PANTHER" id="PTHR35526:SF3">
    <property type="entry name" value="ANTI-SIGMA-F FACTOR RSBW"/>
    <property type="match status" value="1"/>
</dbReference>
<feature type="compositionally biased region" description="Pro residues" evidence="2">
    <location>
        <begin position="11"/>
        <end position="25"/>
    </location>
</feature>
<reference evidence="4 7" key="2">
    <citation type="submission" date="2021-01" db="EMBL/GenBank/DDBJ databases">
        <title>Whole genome shotgun sequence of Cellulomonas oligotrophica NBRC 109435.</title>
        <authorList>
            <person name="Komaki H."/>
            <person name="Tamura T."/>
        </authorList>
    </citation>
    <scope>NUCLEOTIDE SEQUENCE [LARGE SCALE GENOMIC DNA]</scope>
    <source>
        <strain evidence="4 7">NBRC 109435</strain>
    </source>
</reference>
<dbReference type="InterPro" id="IPR050267">
    <property type="entry name" value="Anti-sigma-factor_SerPK"/>
</dbReference>
<evidence type="ECO:0000313" key="5">
    <source>
        <dbReference type="EMBL" id="NYD86463.1"/>
    </source>
</evidence>
<dbReference type="Proteomes" id="UP000618382">
    <property type="component" value="Unassembled WGS sequence"/>
</dbReference>
<gene>
    <name evidence="5" type="ORF">BKA21_002012</name>
    <name evidence="4" type="ORF">Col01nite_18050</name>
</gene>
<organism evidence="5 6">
    <name type="scientific">Cellulomonas oligotrophica</name>
    <dbReference type="NCBI Taxonomy" id="931536"/>
    <lineage>
        <taxon>Bacteria</taxon>
        <taxon>Bacillati</taxon>
        <taxon>Actinomycetota</taxon>
        <taxon>Actinomycetes</taxon>
        <taxon>Micrococcales</taxon>
        <taxon>Cellulomonadaceae</taxon>
        <taxon>Cellulomonas</taxon>
    </lineage>
</organism>
<feature type="region of interest" description="Disordered" evidence="2">
    <location>
        <begin position="1"/>
        <end position="61"/>
    </location>
</feature>
<dbReference type="Gene3D" id="3.30.565.10">
    <property type="entry name" value="Histidine kinase-like ATPase, C-terminal domain"/>
    <property type="match status" value="1"/>
</dbReference>
<sequence length="200" mass="21377">MTDDSRTAPAPVAPPAPATMAPPEPTVQDPTTDPEAGTSAPAQLPPDDPTVPSPRGRLLPAARPPEQFVAVRRWVLAGAAELRALRGELREQLAAATSDGTRTLGDIEEKVVLVASELATNALAHGEPPTQVRLWQHGHDFLLDVTDSDLTHHPHLAEGRGPGEGGFGLQIARRLSLDVGWYTESGLKHVWATFSGPRRR</sequence>